<dbReference type="Proteomes" id="UP001066276">
    <property type="component" value="Chromosome 1_1"/>
</dbReference>
<accession>A0AAV7WVV4</accession>
<keyword evidence="2" id="KW-1185">Reference proteome</keyword>
<proteinExistence type="predicted"/>
<comment type="caution">
    <text evidence="1">The sequence shown here is derived from an EMBL/GenBank/DDBJ whole genome shotgun (WGS) entry which is preliminary data.</text>
</comment>
<dbReference type="EMBL" id="JANPWB010000001">
    <property type="protein sequence ID" value="KAJ1216593.1"/>
    <property type="molecule type" value="Genomic_DNA"/>
</dbReference>
<organism evidence="1 2">
    <name type="scientific">Pleurodeles waltl</name>
    <name type="common">Iberian ribbed newt</name>
    <dbReference type="NCBI Taxonomy" id="8319"/>
    <lineage>
        <taxon>Eukaryota</taxon>
        <taxon>Metazoa</taxon>
        <taxon>Chordata</taxon>
        <taxon>Craniata</taxon>
        <taxon>Vertebrata</taxon>
        <taxon>Euteleostomi</taxon>
        <taxon>Amphibia</taxon>
        <taxon>Batrachia</taxon>
        <taxon>Caudata</taxon>
        <taxon>Salamandroidea</taxon>
        <taxon>Salamandridae</taxon>
        <taxon>Pleurodelinae</taxon>
        <taxon>Pleurodeles</taxon>
    </lineage>
</organism>
<gene>
    <name evidence="1" type="ORF">NDU88_004194</name>
</gene>
<name>A0AAV7WVV4_PLEWA</name>
<evidence type="ECO:0000313" key="2">
    <source>
        <dbReference type="Proteomes" id="UP001066276"/>
    </source>
</evidence>
<dbReference type="AlphaFoldDB" id="A0AAV7WVV4"/>
<reference evidence="1" key="1">
    <citation type="journal article" date="2022" name="bioRxiv">
        <title>Sequencing and chromosome-scale assembly of the giantPleurodeles waltlgenome.</title>
        <authorList>
            <person name="Brown T."/>
            <person name="Elewa A."/>
            <person name="Iarovenko S."/>
            <person name="Subramanian E."/>
            <person name="Araus A.J."/>
            <person name="Petzold A."/>
            <person name="Susuki M."/>
            <person name="Suzuki K.-i.T."/>
            <person name="Hayashi T."/>
            <person name="Toyoda A."/>
            <person name="Oliveira C."/>
            <person name="Osipova E."/>
            <person name="Leigh N.D."/>
            <person name="Simon A."/>
            <person name="Yun M.H."/>
        </authorList>
    </citation>
    <scope>NUCLEOTIDE SEQUENCE</scope>
    <source>
        <strain evidence="1">20211129_DDA</strain>
        <tissue evidence="1">Liver</tissue>
    </source>
</reference>
<evidence type="ECO:0000313" key="1">
    <source>
        <dbReference type="EMBL" id="KAJ1216593.1"/>
    </source>
</evidence>
<protein>
    <submittedName>
        <fullName evidence="1">Uncharacterized protein</fullName>
    </submittedName>
</protein>
<sequence length="192" mass="22464">MPGALLYFWWWTKIANIKLQRVHKYFVKQKQEARQCSVKCLWLTSKYATPRREKPYSSLHHSLAHAVVSEYLKRELWPYYGTDGGILELSTFTQTENTSMNQENNLHRVLRDGFRLIAPCTFLFMGFRIVDYMDMETALEVLNGKEHSRRLAWGRRGSRRVVMRITAEAVRLAGMKWPQGPTQDLTDRHAGA</sequence>